<dbReference type="Proteomes" id="UP001281203">
    <property type="component" value="Unassembled WGS sequence"/>
</dbReference>
<dbReference type="SUPFAM" id="SSF55785">
    <property type="entry name" value="PYP-like sensor domain (PAS domain)"/>
    <property type="match status" value="3"/>
</dbReference>
<dbReference type="Pfam" id="PF13426">
    <property type="entry name" value="PAS_9"/>
    <property type="match status" value="1"/>
</dbReference>
<feature type="domain" description="PAC" evidence="3">
    <location>
        <begin position="619"/>
        <end position="670"/>
    </location>
</feature>
<dbReference type="PANTHER" id="PTHR44757">
    <property type="entry name" value="DIGUANYLATE CYCLASE DGCP"/>
    <property type="match status" value="1"/>
</dbReference>
<dbReference type="Pfam" id="PF08448">
    <property type="entry name" value="PAS_4"/>
    <property type="match status" value="2"/>
</dbReference>
<evidence type="ECO:0000256" key="1">
    <source>
        <dbReference type="SAM" id="MobiDB-lite"/>
    </source>
</evidence>
<protein>
    <submittedName>
        <fullName evidence="4">PAS domain S-box protein</fullName>
    </submittedName>
</protein>
<dbReference type="RefSeq" id="WP_317065630.1">
    <property type="nucleotide sequence ID" value="NZ_WBKO01000002.1"/>
</dbReference>
<dbReference type="CDD" id="cd00130">
    <property type="entry name" value="PAS"/>
    <property type="match status" value="2"/>
</dbReference>
<evidence type="ECO:0000259" key="2">
    <source>
        <dbReference type="PROSITE" id="PS50112"/>
    </source>
</evidence>
<name>A0ABU3X3B8_9EURY</name>
<organism evidence="4 5">
    <name type="scientific">Methanoculleus caldifontis</name>
    <dbReference type="NCBI Taxonomy" id="2651577"/>
    <lineage>
        <taxon>Archaea</taxon>
        <taxon>Methanobacteriati</taxon>
        <taxon>Methanobacteriota</taxon>
        <taxon>Stenosarchaea group</taxon>
        <taxon>Methanomicrobia</taxon>
        <taxon>Methanomicrobiales</taxon>
        <taxon>Methanomicrobiaceae</taxon>
        <taxon>Methanoculleus</taxon>
    </lineage>
</organism>
<dbReference type="EMBL" id="WBKO01000002">
    <property type="protein sequence ID" value="MDV2482531.1"/>
    <property type="molecule type" value="Genomic_DNA"/>
</dbReference>
<reference evidence="4 5" key="1">
    <citation type="submission" date="2019-10" db="EMBL/GenBank/DDBJ databases">
        <title>Isolation and characterization of Methanoculleus sp. Wushi-C6 from a hot spring well.</title>
        <authorList>
            <person name="Chen S.-C."/>
            <person name="Lan Z.-H."/>
            <person name="You Y.-T."/>
            <person name="Lai M.-C."/>
        </authorList>
    </citation>
    <scope>NUCLEOTIDE SEQUENCE [LARGE SCALE GENOMIC DNA]</scope>
    <source>
        <strain evidence="4 5">Wushi-C6</strain>
    </source>
</reference>
<dbReference type="PROSITE" id="PS50112">
    <property type="entry name" value="PAS"/>
    <property type="match status" value="2"/>
</dbReference>
<dbReference type="SMART" id="SM00091">
    <property type="entry name" value="PAS"/>
    <property type="match status" value="3"/>
</dbReference>
<dbReference type="SMART" id="SM00388">
    <property type="entry name" value="HisKA"/>
    <property type="match status" value="1"/>
</dbReference>
<dbReference type="InterPro" id="IPR001610">
    <property type="entry name" value="PAC"/>
</dbReference>
<dbReference type="InterPro" id="IPR013656">
    <property type="entry name" value="PAS_4"/>
</dbReference>
<dbReference type="InterPro" id="IPR035965">
    <property type="entry name" value="PAS-like_dom_sf"/>
</dbReference>
<dbReference type="InterPro" id="IPR052155">
    <property type="entry name" value="Biofilm_reg_signaling"/>
</dbReference>
<feature type="region of interest" description="Disordered" evidence="1">
    <location>
        <begin position="90"/>
        <end position="117"/>
    </location>
</feature>
<feature type="domain" description="PAS" evidence="2">
    <location>
        <begin position="546"/>
        <end position="616"/>
    </location>
</feature>
<evidence type="ECO:0000313" key="4">
    <source>
        <dbReference type="EMBL" id="MDV2482531.1"/>
    </source>
</evidence>
<dbReference type="SMART" id="SM00086">
    <property type="entry name" value="PAC"/>
    <property type="match status" value="4"/>
</dbReference>
<feature type="domain" description="PAC" evidence="3">
    <location>
        <begin position="237"/>
        <end position="291"/>
    </location>
</feature>
<dbReference type="InterPro" id="IPR003661">
    <property type="entry name" value="HisK_dim/P_dom"/>
</dbReference>
<accession>A0ABU3X3B8</accession>
<dbReference type="InterPro" id="IPR000700">
    <property type="entry name" value="PAS-assoc_C"/>
</dbReference>
<comment type="caution">
    <text evidence="4">The sequence shown here is derived from an EMBL/GenBank/DDBJ whole genome shotgun (WGS) entry which is preliminary data.</text>
</comment>
<dbReference type="NCBIfam" id="TIGR00229">
    <property type="entry name" value="sensory_box"/>
    <property type="match status" value="3"/>
</dbReference>
<sequence length="746" mass="83538">MESEPDPSAAELLQMLRDEALDPRSRERLRDGIETLVDENRSLAARAVRAEAERDALLAAIGRQGAVYDRDGRVIAARSDEETGIARALSGNGETAGDVSVSYPDGRPVEPGDLPGDRALAGEDLRSCRLTVRDRSGRIVRLAVSASPVVTSGAISGAAVTWQDVTGEEIDPLFSGLFENLGDIVGIQFPDHTILRYNRAGYEILGVTPEEAKGRKCYKLIGRAGPCTVCATDRALASRRLAVVEKFVPELGRHLECRSSPILDERGEVVFVIEQLYDITDRKRAEDERRAGEVTARALLDAPEELIVLLDPEGRLIDANETSIRRFGLSRESLIGTSLSDLFPPDVAGMYAARLHEVAVSGKPARFEDMWEGRLYDTVLYPVRGADGTVTRIAVTSRDITDRRRVEDALRSLTHDLNERVKELSCLYGISRIVERPGISLDEIFREAALVLPSGWQYPEDAAARITIRGRGFETEGFRETPWRQASPVVVHGEMVGAVEVCYIREMPEADEGPFLREERALVDTVAGRLGRTIELFQAREHLEKTESQFREITQQSFDMIYTCYHDGGIAYISPAVIRILGYTPGELTGRKCRDYVAPSSLPVWEEGRKKVVRGEPVEGLEIEFRRKDGSVAFLELNESPIVRERSVIGVHVVGRDVTERKQNEQLRQQAFEQIERNIEQFAILGDHIRQPLQVILGMSELFDEERITGRIREQVDRINGYITDLDRGWIESRQVREFLRKHELA</sequence>
<proteinExistence type="predicted"/>
<keyword evidence="5" id="KW-1185">Reference proteome</keyword>
<evidence type="ECO:0000259" key="3">
    <source>
        <dbReference type="PROSITE" id="PS50113"/>
    </source>
</evidence>
<dbReference type="CDD" id="cd00082">
    <property type="entry name" value="HisKA"/>
    <property type="match status" value="1"/>
</dbReference>
<feature type="domain" description="PAC" evidence="3">
    <location>
        <begin position="361"/>
        <end position="412"/>
    </location>
</feature>
<dbReference type="InterPro" id="IPR000014">
    <property type="entry name" value="PAS"/>
</dbReference>
<dbReference type="Gene3D" id="3.30.450.20">
    <property type="entry name" value="PAS domain"/>
    <property type="match status" value="3"/>
</dbReference>
<feature type="domain" description="PAS" evidence="2">
    <location>
        <begin position="292"/>
        <end position="362"/>
    </location>
</feature>
<gene>
    <name evidence="4" type="ORF">F8E02_11075</name>
</gene>
<dbReference type="PROSITE" id="PS50113">
    <property type="entry name" value="PAC"/>
    <property type="match status" value="3"/>
</dbReference>
<evidence type="ECO:0000313" key="5">
    <source>
        <dbReference type="Proteomes" id="UP001281203"/>
    </source>
</evidence>
<dbReference type="PANTHER" id="PTHR44757:SF2">
    <property type="entry name" value="BIOFILM ARCHITECTURE MAINTENANCE PROTEIN MBAA"/>
    <property type="match status" value="1"/>
</dbReference>